<keyword evidence="2" id="KW-1185">Reference proteome</keyword>
<dbReference type="EMBL" id="VFWZ01000011">
    <property type="protein sequence ID" value="TPN81380.1"/>
    <property type="molecule type" value="Genomic_DNA"/>
</dbReference>
<evidence type="ECO:0000313" key="2">
    <source>
        <dbReference type="Proteomes" id="UP000315540"/>
    </source>
</evidence>
<dbReference type="Proteomes" id="UP000315540">
    <property type="component" value="Unassembled WGS sequence"/>
</dbReference>
<organism evidence="1 2">
    <name type="scientific">Aquimarina algicola</name>
    <dbReference type="NCBI Taxonomy" id="2589995"/>
    <lineage>
        <taxon>Bacteria</taxon>
        <taxon>Pseudomonadati</taxon>
        <taxon>Bacteroidota</taxon>
        <taxon>Flavobacteriia</taxon>
        <taxon>Flavobacteriales</taxon>
        <taxon>Flavobacteriaceae</taxon>
        <taxon>Aquimarina</taxon>
    </lineage>
</organism>
<dbReference type="RefSeq" id="WP_140597748.1">
    <property type="nucleotide sequence ID" value="NZ_VFWZ01000011.1"/>
</dbReference>
<protein>
    <submittedName>
        <fullName evidence="1">Uncharacterized protein</fullName>
    </submittedName>
</protein>
<comment type="caution">
    <text evidence="1">The sequence shown here is derived from an EMBL/GenBank/DDBJ whole genome shotgun (WGS) entry which is preliminary data.</text>
</comment>
<proteinExistence type="predicted"/>
<dbReference type="AlphaFoldDB" id="A0A504J3V8"/>
<name>A0A504J3V8_9FLAO</name>
<dbReference type="OrthoDB" id="1191003at2"/>
<evidence type="ECO:0000313" key="1">
    <source>
        <dbReference type="EMBL" id="TPN81380.1"/>
    </source>
</evidence>
<gene>
    <name evidence="1" type="ORF">FHK87_25685</name>
</gene>
<accession>A0A504J3V8</accession>
<reference evidence="1 2" key="1">
    <citation type="submission" date="2019-06" db="EMBL/GenBank/DDBJ databases">
        <authorList>
            <person name="Meng X."/>
        </authorList>
    </citation>
    <scope>NUCLEOTIDE SEQUENCE [LARGE SCALE GENOMIC DNA]</scope>
    <source>
        <strain evidence="1 2">M625</strain>
    </source>
</reference>
<sequence length="79" mass="8358">MKKSILKITGAQQLSKASQLKINGGDTFTSSGCPAVGCCFSPSLIDSNNNVCIIIGTSGQQCRGRIRPNPFSGRDECCF</sequence>